<accession>A0A443JUL9</accession>
<evidence type="ECO:0000256" key="3">
    <source>
        <dbReference type="SAM" id="MobiDB-lite"/>
    </source>
</evidence>
<dbReference type="AlphaFoldDB" id="A0A443JUL9"/>
<gene>
    <name evidence="5" type="ORF">D2T29_22760</name>
</gene>
<proteinExistence type="predicted"/>
<evidence type="ECO:0000313" key="5">
    <source>
        <dbReference type="EMBL" id="RWR24202.1"/>
    </source>
</evidence>
<dbReference type="Pfam" id="PF00486">
    <property type="entry name" value="Trans_reg_C"/>
    <property type="match status" value="1"/>
</dbReference>
<dbReference type="EMBL" id="SAUY01000122">
    <property type="protein sequence ID" value="RWR24202.1"/>
    <property type="molecule type" value="Genomic_DNA"/>
</dbReference>
<organism evidence="5 6">
    <name type="scientific">Paenirhodobacter populi</name>
    <dbReference type="NCBI Taxonomy" id="2306993"/>
    <lineage>
        <taxon>Bacteria</taxon>
        <taxon>Pseudomonadati</taxon>
        <taxon>Pseudomonadota</taxon>
        <taxon>Alphaproteobacteria</taxon>
        <taxon>Rhodobacterales</taxon>
        <taxon>Rhodobacter group</taxon>
        <taxon>Paenirhodobacter</taxon>
    </lineage>
</organism>
<evidence type="ECO:0000313" key="6">
    <source>
        <dbReference type="Proteomes" id="UP000284451"/>
    </source>
</evidence>
<evidence type="ECO:0000256" key="2">
    <source>
        <dbReference type="PROSITE-ProRule" id="PRU01091"/>
    </source>
</evidence>
<dbReference type="Proteomes" id="UP000284451">
    <property type="component" value="Unassembled WGS sequence"/>
</dbReference>
<feature type="non-terminal residue" evidence="5">
    <location>
        <position position="222"/>
    </location>
</feature>
<dbReference type="InterPro" id="IPR001867">
    <property type="entry name" value="OmpR/PhoB-type_DNA-bd"/>
</dbReference>
<feature type="region of interest" description="Disordered" evidence="3">
    <location>
        <begin position="1"/>
        <end position="28"/>
    </location>
</feature>
<dbReference type="SUPFAM" id="SSF46894">
    <property type="entry name" value="C-terminal effector domain of the bipartite response regulators"/>
    <property type="match status" value="1"/>
</dbReference>
<dbReference type="InterPro" id="IPR036388">
    <property type="entry name" value="WH-like_DNA-bd_sf"/>
</dbReference>
<dbReference type="Gene3D" id="1.10.10.10">
    <property type="entry name" value="Winged helix-like DNA-binding domain superfamily/Winged helix DNA-binding domain"/>
    <property type="match status" value="1"/>
</dbReference>
<feature type="domain" description="OmpR/PhoB-type" evidence="4">
    <location>
        <begin position="119"/>
        <end position="218"/>
    </location>
</feature>
<reference evidence="5 6" key="1">
    <citation type="submission" date="2019-01" db="EMBL/GenBank/DDBJ databases">
        <title>Sinorhodobacter populi sp. nov. isolated from the symptomatic bark tissue of Populus euramericana canker.</title>
        <authorList>
            <person name="Xu G."/>
        </authorList>
    </citation>
    <scope>NUCLEOTIDE SEQUENCE [LARGE SCALE GENOMIC DNA]</scope>
    <source>
        <strain evidence="5 6">07D10-4-3</strain>
    </source>
</reference>
<dbReference type="InterPro" id="IPR016032">
    <property type="entry name" value="Sig_transdc_resp-reg_C-effctor"/>
</dbReference>
<sequence length="222" mass="25590">MGQAWPRRGIHAQDHGFPVRPRRRGGGAQTMKIIMEMRARGSLTEQQVLTAARFRKDPQRIRLAPTLWRTLHDVVIRERNLGEIEQSRGWPPRSARLLVSQLLYAIEETDGMFWGDPEEDLRERAEYLTGADTDPRIAALMTRHRLTKMEARLLLMLQDAPGTTVSRESLMRRLYSDRIDEWPDVTIISVFVCKLRKKMPAAAGRIEAIRGAGVRWVPDRQD</sequence>
<comment type="caution">
    <text evidence="5">The sequence shown here is derived from an EMBL/GenBank/DDBJ whole genome shotgun (WGS) entry which is preliminary data.</text>
</comment>
<name>A0A443JUL9_9RHOB</name>
<evidence type="ECO:0000256" key="1">
    <source>
        <dbReference type="ARBA" id="ARBA00023125"/>
    </source>
</evidence>
<protein>
    <submittedName>
        <fullName evidence="5">Winged helix family transcriptional regulator</fullName>
    </submittedName>
</protein>
<keyword evidence="1 2" id="KW-0238">DNA-binding</keyword>
<dbReference type="CDD" id="cd00383">
    <property type="entry name" value="trans_reg_C"/>
    <property type="match status" value="1"/>
</dbReference>
<dbReference type="GO" id="GO:0000160">
    <property type="term" value="P:phosphorelay signal transduction system"/>
    <property type="evidence" value="ECO:0007669"/>
    <property type="project" value="InterPro"/>
</dbReference>
<dbReference type="SMART" id="SM00862">
    <property type="entry name" value="Trans_reg_C"/>
    <property type="match status" value="1"/>
</dbReference>
<dbReference type="GO" id="GO:0003677">
    <property type="term" value="F:DNA binding"/>
    <property type="evidence" value="ECO:0007669"/>
    <property type="project" value="UniProtKB-UniRule"/>
</dbReference>
<dbReference type="PROSITE" id="PS51755">
    <property type="entry name" value="OMPR_PHOB"/>
    <property type="match status" value="1"/>
</dbReference>
<dbReference type="GO" id="GO:0006355">
    <property type="term" value="P:regulation of DNA-templated transcription"/>
    <property type="evidence" value="ECO:0007669"/>
    <property type="project" value="InterPro"/>
</dbReference>
<feature type="DNA-binding region" description="OmpR/PhoB-type" evidence="2">
    <location>
        <begin position="119"/>
        <end position="218"/>
    </location>
</feature>
<evidence type="ECO:0000259" key="4">
    <source>
        <dbReference type="PROSITE" id="PS51755"/>
    </source>
</evidence>
<reference evidence="5 6" key="2">
    <citation type="submission" date="2019-01" db="EMBL/GenBank/DDBJ databases">
        <authorList>
            <person name="Li Y."/>
        </authorList>
    </citation>
    <scope>NUCLEOTIDE SEQUENCE [LARGE SCALE GENOMIC DNA]</scope>
    <source>
        <strain evidence="5 6">07D10-4-3</strain>
    </source>
</reference>